<feature type="region of interest" description="Disordered" evidence="1">
    <location>
        <begin position="1"/>
        <end position="45"/>
    </location>
</feature>
<organism evidence="2 3">
    <name type="scientific">Operophtera brumata</name>
    <name type="common">Winter moth</name>
    <name type="synonym">Phalaena brumata</name>
    <dbReference type="NCBI Taxonomy" id="104452"/>
    <lineage>
        <taxon>Eukaryota</taxon>
        <taxon>Metazoa</taxon>
        <taxon>Ecdysozoa</taxon>
        <taxon>Arthropoda</taxon>
        <taxon>Hexapoda</taxon>
        <taxon>Insecta</taxon>
        <taxon>Pterygota</taxon>
        <taxon>Neoptera</taxon>
        <taxon>Endopterygota</taxon>
        <taxon>Lepidoptera</taxon>
        <taxon>Glossata</taxon>
        <taxon>Ditrysia</taxon>
        <taxon>Geometroidea</taxon>
        <taxon>Geometridae</taxon>
        <taxon>Larentiinae</taxon>
        <taxon>Operophtera</taxon>
    </lineage>
</organism>
<evidence type="ECO:0000256" key="1">
    <source>
        <dbReference type="SAM" id="MobiDB-lite"/>
    </source>
</evidence>
<feature type="compositionally biased region" description="Basic and acidic residues" evidence="1">
    <location>
        <begin position="10"/>
        <end position="20"/>
    </location>
</feature>
<comment type="caution">
    <text evidence="2">The sequence shown here is derived from an EMBL/GenBank/DDBJ whole genome shotgun (WGS) entry which is preliminary data.</text>
</comment>
<reference evidence="2 3" key="1">
    <citation type="journal article" date="2015" name="Genome Biol. Evol.">
        <title>The genome of winter moth (Operophtera brumata) provides a genomic perspective on sexual dimorphism and phenology.</title>
        <authorList>
            <person name="Derks M.F."/>
            <person name="Smit S."/>
            <person name="Salis L."/>
            <person name="Schijlen E."/>
            <person name="Bossers A."/>
            <person name="Mateman C."/>
            <person name="Pijl A.S."/>
            <person name="de Ridder D."/>
            <person name="Groenen M.A."/>
            <person name="Visser M.E."/>
            <person name="Megens H.J."/>
        </authorList>
    </citation>
    <scope>NUCLEOTIDE SEQUENCE [LARGE SCALE GENOMIC DNA]</scope>
    <source>
        <strain evidence="2">WM2013NL</strain>
        <tissue evidence="2">Head and thorax</tissue>
    </source>
</reference>
<feature type="non-terminal residue" evidence="2">
    <location>
        <position position="130"/>
    </location>
</feature>
<gene>
    <name evidence="2" type="ORF">OBRU01_21276</name>
</gene>
<dbReference type="Proteomes" id="UP000037510">
    <property type="component" value="Unassembled WGS sequence"/>
</dbReference>
<proteinExistence type="predicted"/>
<name>A0A0L7KTG4_OPEBR</name>
<evidence type="ECO:0000313" key="2">
    <source>
        <dbReference type="EMBL" id="KOB66395.1"/>
    </source>
</evidence>
<protein>
    <submittedName>
        <fullName evidence="2">VQ motif-containing protein isoform 1</fullName>
    </submittedName>
</protein>
<dbReference type="AlphaFoldDB" id="A0A0L7KTG4"/>
<feature type="non-terminal residue" evidence="2">
    <location>
        <position position="1"/>
    </location>
</feature>
<sequence length="130" mass="13981">MPLRTLQPRGDVRRTTRDAQQRALPEEMQQEAVVRPAPVPHGVLRGERAPLHGVVRALADMRLAPLRGVLPHGPLPALPAPRAGVRGPVPARAALPAPAAPLVPHRRVPPLRGAHHEAVLRRSRGGSKLL</sequence>
<accession>A0A0L7KTG4</accession>
<dbReference type="EMBL" id="JTDY01005985">
    <property type="protein sequence ID" value="KOB66395.1"/>
    <property type="molecule type" value="Genomic_DNA"/>
</dbReference>
<keyword evidence="3" id="KW-1185">Reference proteome</keyword>
<evidence type="ECO:0000313" key="3">
    <source>
        <dbReference type="Proteomes" id="UP000037510"/>
    </source>
</evidence>